<evidence type="ECO:0000313" key="3">
    <source>
        <dbReference type="Proteomes" id="UP000593573"/>
    </source>
</evidence>
<protein>
    <recommendedName>
        <fullName evidence="4">Aminotransferase-like plant mobile domain-containing protein</fullName>
    </recommendedName>
</protein>
<dbReference type="OrthoDB" id="1716420at2759"/>
<comment type="caution">
    <text evidence="2">The sequence shown here is derived from an EMBL/GenBank/DDBJ whole genome shotgun (WGS) entry which is preliminary data.</text>
</comment>
<dbReference type="PANTHER" id="PTHR46033:SF8">
    <property type="entry name" value="PROTEIN MAINTENANCE OF MERISTEMS-LIKE"/>
    <property type="match status" value="1"/>
</dbReference>
<evidence type="ECO:0000313" key="2">
    <source>
        <dbReference type="EMBL" id="MBA0642775.1"/>
    </source>
</evidence>
<gene>
    <name evidence="2" type="ORF">Goklo_027116</name>
</gene>
<dbReference type="AlphaFoldDB" id="A0A7J8TXA6"/>
<organism evidence="2 3">
    <name type="scientific">Gossypium klotzschianum</name>
    <dbReference type="NCBI Taxonomy" id="34286"/>
    <lineage>
        <taxon>Eukaryota</taxon>
        <taxon>Viridiplantae</taxon>
        <taxon>Streptophyta</taxon>
        <taxon>Embryophyta</taxon>
        <taxon>Tracheophyta</taxon>
        <taxon>Spermatophyta</taxon>
        <taxon>Magnoliopsida</taxon>
        <taxon>eudicotyledons</taxon>
        <taxon>Gunneridae</taxon>
        <taxon>Pentapetalae</taxon>
        <taxon>rosids</taxon>
        <taxon>malvids</taxon>
        <taxon>Malvales</taxon>
        <taxon>Malvaceae</taxon>
        <taxon>Malvoideae</taxon>
        <taxon>Gossypium</taxon>
    </lineage>
</organism>
<dbReference type="PANTHER" id="PTHR46033">
    <property type="entry name" value="PROTEIN MAIN-LIKE 2"/>
    <property type="match status" value="1"/>
</dbReference>
<name>A0A7J8TXA6_9ROSI</name>
<sequence>MVGGSVVIGSVQSADWGTLRNNFSELAEDSTKERRERYVRVYILQVIGGILMPNKSLNLVHLRWLLKLVNFKGAGELSWGSTMLATLYREMYPDYMSWFRIHGKPYLLGEEVRCRHPHKSRPRQPPLNPRGGKANPSSTPVQESALMASAAMPSPHSLQFVPLMSGWAIGHPSSMWYTPKSSHFPMIVTSTMMYRSSMHEAPTESAIIIPSAYRTPHSYNHSLLVT</sequence>
<evidence type="ECO:0000256" key="1">
    <source>
        <dbReference type="SAM" id="MobiDB-lite"/>
    </source>
</evidence>
<keyword evidence="3" id="KW-1185">Reference proteome</keyword>
<dbReference type="GO" id="GO:0010073">
    <property type="term" value="P:meristem maintenance"/>
    <property type="evidence" value="ECO:0007669"/>
    <property type="project" value="InterPro"/>
</dbReference>
<dbReference type="EMBL" id="JABFAB010000002">
    <property type="protein sequence ID" value="MBA0642775.1"/>
    <property type="molecule type" value="Genomic_DNA"/>
</dbReference>
<proteinExistence type="predicted"/>
<evidence type="ECO:0008006" key="4">
    <source>
        <dbReference type="Google" id="ProtNLM"/>
    </source>
</evidence>
<feature type="region of interest" description="Disordered" evidence="1">
    <location>
        <begin position="115"/>
        <end position="142"/>
    </location>
</feature>
<reference evidence="2 3" key="1">
    <citation type="journal article" date="2019" name="Genome Biol. Evol.">
        <title>Insights into the evolution of the New World diploid cottons (Gossypium, subgenus Houzingenia) based on genome sequencing.</title>
        <authorList>
            <person name="Grover C.E."/>
            <person name="Arick M.A. 2nd"/>
            <person name="Thrash A."/>
            <person name="Conover J.L."/>
            <person name="Sanders W.S."/>
            <person name="Peterson D.G."/>
            <person name="Frelichowski J.E."/>
            <person name="Scheffler J.A."/>
            <person name="Scheffler B.E."/>
            <person name="Wendel J.F."/>
        </authorList>
    </citation>
    <scope>NUCLEOTIDE SEQUENCE [LARGE SCALE GENOMIC DNA]</scope>
    <source>
        <strain evidence="2">57</strain>
        <tissue evidence="2">Leaf</tissue>
    </source>
</reference>
<dbReference type="InterPro" id="IPR044824">
    <property type="entry name" value="MAIN-like"/>
</dbReference>
<dbReference type="Proteomes" id="UP000593573">
    <property type="component" value="Unassembled WGS sequence"/>
</dbReference>
<accession>A0A7J8TXA6</accession>